<dbReference type="Proteomes" id="UP001159364">
    <property type="component" value="Linkage Group LG01"/>
</dbReference>
<dbReference type="InterPro" id="IPR039615">
    <property type="entry name" value="PKS"/>
</dbReference>
<protein>
    <recommendedName>
        <fullName evidence="4">Phytochrome kinase substrate 1</fullName>
    </recommendedName>
</protein>
<proteinExistence type="predicted"/>
<dbReference type="EMBL" id="JAIWQS010000001">
    <property type="protein sequence ID" value="KAJ8773789.1"/>
    <property type="molecule type" value="Genomic_DNA"/>
</dbReference>
<name>A0AAV8U6Q3_9ROSI</name>
<evidence type="ECO:0000313" key="3">
    <source>
        <dbReference type="Proteomes" id="UP001159364"/>
    </source>
</evidence>
<feature type="compositionally biased region" description="Polar residues" evidence="1">
    <location>
        <begin position="89"/>
        <end position="98"/>
    </location>
</feature>
<dbReference type="PANTHER" id="PTHR33781:SF4">
    <property type="entry name" value="PROTEIN PHYTOCHROME KINASE SUBSTRATE 1"/>
    <property type="match status" value="1"/>
</dbReference>
<sequence length="493" mass="54456">MPNSTTVMSLPQKLSSENNSENLRDVSFSSYVNPSVETFTRKLAEATIKRSPKDTFQGGHHDLMGTAQEEQEEIGVFSAEKYFKGVMDNDTSPRTNTKAAGRKYQTKRDGAVPFKPQVPAGTPSILSESSGNSQSALLKPVMSHPSGGKTNKVKGKFFLSGLGCRCCSCPDKDFVDVHEHVGEISFKKTPDSSLLQVKEIGIKNTKKNPDFQYEPRSRSWNKEEIHRQFNKLGHGLNKETCFSFPTSITATANLPIKLQQQDQFDLLPRNSIEVFGSTVHDWRSKSFNLERRLTMLSWDGNPRAEQLAYSATPTRLSNENDSDESSDLFEIESLTGKVRPFLARQGSDATPGCVTPTTCYAPSEASIDWSVVTASAADYEELRLPTSATSPAQAFPVSTDVKTKTPKRHPSILLGCKNQDAVTVDGVAHKRNENANLDLQMRQVSDSYFPATGFHAESNMTGFSYAKRQQALSHSIPRSHSPHGSFVHPVIQL</sequence>
<organism evidence="2 3">
    <name type="scientific">Erythroxylum novogranatense</name>
    <dbReference type="NCBI Taxonomy" id="1862640"/>
    <lineage>
        <taxon>Eukaryota</taxon>
        <taxon>Viridiplantae</taxon>
        <taxon>Streptophyta</taxon>
        <taxon>Embryophyta</taxon>
        <taxon>Tracheophyta</taxon>
        <taxon>Spermatophyta</taxon>
        <taxon>Magnoliopsida</taxon>
        <taxon>eudicotyledons</taxon>
        <taxon>Gunneridae</taxon>
        <taxon>Pentapetalae</taxon>
        <taxon>rosids</taxon>
        <taxon>fabids</taxon>
        <taxon>Malpighiales</taxon>
        <taxon>Erythroxylaceae</taxon>
        <taxon>Erythroxylum</taxon>
    </lineage>
</organism>
<dbReference type="PANTHER" id="PTHR33781">
    <property type="entry name" value="PROTEIN PHYTOCHROME KINASE SUBSTRATE 1-RELATED"/>
    <property type="match status" value="1"/>
</dbReference>
<comment type="caution">
    <text evidence="2">The sequence shown here is derived from an EMBL/GenBank/DDBJ whole genome shotgun (WGS) entry which is preliminary data.</text>
</comment>
<feature type="region of interest" description="Disordered" evidence="1">
    <location>
        <begin position="1"/>
        <end position="21"/>
    </location>
</feature>
<dbReference type="AlphaFoldDB" id="A0AAV8U6Q3"/>
<evidence type="ECO:0008006" key="4">
    <source>
        <dbReference type="Google" id="ProtNLM"/>
    </source>
</evidence>
<keyword evidence="3" id="KW-1185">Reference proteome</keyword>
<gene>
    <name evidence="2" type="ORF">K2173_006439</name>
</gene>
<evidence type="ECO:0000313" key="2">
    <source>
        <dbReference type="EMBL" id="KAJ8773789.1"/>
    </source>
</evidence>
<feature type="region of interest" description="Disordered" evidence="1">
    <location>
        <begin position="87"/>
        <end position="117"/>
    </location>
</feature>
<reference evidence="2 3" key="1">
    <citation type="submission" date="2021-09" db="EMBL/GenBank/DDBJ databases">
        <title>Genomic insights and catalytic innovation underlie evolution of tropane alkaloids biosynthesis.</title>
        <authorList>
            <person name="Wang Y.-J."/>
            <person name="Tian T."/>
            <person name="Huang J.-P."/>
            <person name="Huang S.-X."/>
        </authorList>
    </citation>
    <scope>NUCLEOTIDE SEQUENCE [LARGE SCALE GENOMIC DNA]</scope>
    <source>
        <strain evidence="2">KIB-2018</strain>
        <tissue evidence="2">Leaf</tissue>
    </source>
</reference>
<accession>A0AAV8U6Q3</accession>
<dbReference type="GO" id="GO:0009638">
    <property type="term" value="P:phototropism"/>
    <property type="evidence" value="ECO:0007669"/>
    <property type="project" value="InterPro"/>
</dbReference>
<evidence type="ECO:0000256" key="1">
    <source>
        <dbReference type="SAM" id="MobiDB-lite"/>
    </source>
</evidence>